<feature type="compositionally biased region" description="Low complexity" evidence="2">
    <location>
        <begin position="56"/>
        <end position="70"/>
    </location>
</feature>
<dbReference type="InterPro" id="IPR029051">
    <property type="entry name" value="DUF4352"/>
</dbReference>
<evidence type="ECO:0000313" key="5">
    <source>
        <dbReference type="EMBL" id="PXA69315.1"/>
    </source>
</evidence>
<keyword evidence="6" id="KW-1185">Reference proteome</keyword>
<feature type="chain" id="PRO_5044315110" description="DUF4352 domain-containing protein" evidence="3">
    <location>
        <begin position="34"/>
        <end position="224"/>
    </location>
</feature>
<feature type="region of interest" description="Disordered" evidence="2">
    <location>
        <begin position="56"/>
        <end position="89"/>
    </location>
</feature>
<evidence type="ECO:0000313" key="6">
    <source>
        <dbReference type="Proteomes" id="UP000246303"/>
    </source>
</evidence>
<dbReference type="RefSeq" id="WP_110104602.1">
    <property type="nucleotide sequence ID" value="NZ_JACBZZ010000001.1"/>
</dbReference>
<comment type="caution">
    <text evidence="5">The sequence shown here is derived from an EMBL/GenBank/DDBJ whole genome shotgun (WGS) entry which is preliminary data.</text>
</comment>
<dbReference type="AlphaFoldDB" id="A0A2V3DWS5"/>
<dbReference type="OrthoDB" id="3831250at2"/>
<dbReference type="InterPro" id="IPR029050">
    <property type="entry name" value="Immunoprotect_excell_Ig-like"/>
</dbReference>
<feature type="signal peptide" evidence="3">
    <location>
        <begin position="1"/>
        <end position="33"/>
    </location>
</feature>
<evidence type="ECO:0000256" key="3">
    <source>
        <dbReference type="SAM" id="SignalP"/>
    </source>
</evidence>
<evidence type="ECO:0000256" key="1">
    <source>
        <dbReference type="ARBA" id="ARBA00022729"/>
    </source>
</evidence>
<evidence type="ECO:0000259" key="4">
    <source>
        <dbReference type="Pfam" id="PF11611"/>
    </source>
</evidence>
<gene>
    <name evidence="5" type="ORF">CVS29_01740</name>
</gene>
<dbReference type="Proteomes" id="UP000246303">
    <property type="component" value="Unassembled WGS sequence"/>
</dbReference>
<name>A0A2V3DWS5_9MICC</name>
<accession>A0A2V3DWS5</accession>
<dbReference type="Pfam" id="PF11611">
    <property type="entry name" value="DUF4352"/>
    <property type="match status" value="1"/>
</dbReference>
<keyword evidence="1 3" id="KW-0732">Signal</keyword>
<dbReference type="Gene3D" id="2.60.40.1240">
    <property type="match status" value="1"/>
</dbReference>
<sequence length="224" mass="21916">MSHFGANRLAPVALTVLVAFSAVLFSGCTSTTAADPAPLAGSTAGASAASTAVPTAASPAQPVATPSVAPGRSKPVPAPSGGSILQKVPAVSPGPVTKVELNKTAALPDKVSITVSKAEALETKATTPGEIAGPAVAMFVSIRNGSLKSISVDSAIVTLSNASGVLGQPTTSDPYLPFSGELAPGASTQGVYVFLIPTNARTGLSLSVEYAAGQASAQFVGSVS</sequence>
<dbReference type="EMBL" id="QHLZ01000001">
    <property type="protein sequence ID" value="PXA69315.1"/>
    <property type="molecule type" value="Genomic_DNA"/>
</dbReference>
<evidence type="ECO:0000256" key="2">
    <source>
        <dbReference type="SAM" id="MobiDB-lite"/>
    </source>
</evidence>
<feature type="domain" description="DUF4352" evidence="4">
    <location>
        <begin position="110"/>
        <end position="208"/>
    </location>
</feature>
<proteinExistence type="predicted"/>
<protein>
    <recommendedName>
        <fullName evidence="4">DUF4352 domain-containing protein</fullName>
    </recommendedName>
</protein>
<organism evidence="5 6">
    <name type="scientific">Arthrobacter psychrochitiniphilus</name>
    <dbReference type="NCBI Taxonomy" id="291045"/>
    <lineage>
        <taxon>Bacteria</taxon>
        <taxon>Bacillati</taxon>
        <taxon>Actinomycetota</taxon>
        <taxon>Actinomycetes</taxon>
        <taxon>Micrococcales</taxon>
        <taxon>Micrococcaceae</taxon>
        <taxon>Arthrobacter</taxon>
    </lineage>
</organism>
<reference evidence="5 6" key="1">
    <citation type="submission" date="2018-05" db="EMBL/GenBank/DDBJ databases">
        <title>Genetic diversity of glacier-inhabiting Cryobacterium bacteria in China and description of Cryobacterium mengkeensis sp. nov. and Arthrobacter glacialis sp. nov.</title>
        <authorList>
            <person name="Liu Q."/>
            <person name="Xin Y.-H."/>
        </authorList>
    </citation>
    <scope>NUCLEOTIDE SEQUENCE [LARGE SCALE GENOMIC DNA]</scope>
    <source>
        <strain evidence="5 6">GP3</strain>
    </source>
</reference>